<feature type="compositionally biased region" description="Low complexity" evidence="1">
    <location>
        <begin position="707"/>
        <end position="723"/>
    </location>
</feature>
<feature type="compositionally biased region" description="Basic and acidic residues" evidence="1">
    <location>
        <begin position="851"/>
        <end position="869"/>
    </location>
</feature>
<feature type="compositionally biased region" description="Polar residues" evidence="1">
    <location>
        <begin position="724"/>
        <end position="761"/>
    </location>
</feature>
<dbReference type="Proteomes" id="UP000478052">
    <property type="component" value="Unassembled WGS sequence"/>
</dbReference>
<organism evidence="2 3">
    <name type="scientific">Aphis craccivora</name>
    <name type="common">Cowpea aphid</name>
    <dbReference type="NCBI Taxonomy" id="307492"/>
    <lineage>
        <taxon>Eukaryota</taxon>
        <taxon>Metazoa</taxon>
        <taxon>Ecdysozoa</taxon>
        <taxon>Arthropoda</taxon>
        <taxon>Hexapoda</taxon>
        <taxon>Insecta</taxon>
        <taxon>Pterygota</taxon>
        <taxon>Neoptera</taxon>
        <taxon>Paraneoptera</taxon>
        <taxon>Hemiptera</taxon>
        <taxon>Sternorrhyncha</taxon>
        <taxon>Aphidomorpha</taxon>
        <taxon>Aphidoidea</taxon>
        <taxon>Aphididae</taxon>
        <taxon>Aphidini</taxon>
        <taxon>Aphis</taxon>
        <taxon>Aphis</taxon>
    </lineage>
</organism>
<accession>A0A6G0YQA7</accession>
<feature type="compositionally biased region" description="Polar residues" evidence="1">
    <location>
        <begin position="913"/>
        <end position="931"/>
    </location>
</feature>
<feature type="compositionally biased region" description="Polar residues" evidence="1">
    <location>
        <begin position="974"/>
        <end position="984"/>
    </location>
</feature>
<feature type="compositionally biased region" description="Low complexity" evidence="1">
    <location>
        <begin position="834"/>
        <end position="846"/>
    </location>
</feature>
<reference evidence="2 3" key="1">
    <citation type="submission" date="2019-08" db="EMBL/GenBank/DDBJ databases">
        <title>Whole genome of Aphis craccivora.</title>
        <authorList>
            <person name="Voronova N.V."/>
            <person name="Shulinski R.S."/>
            <person name="Bandarenka Y.V."/>
            <person name="Zhorov D.G."/>
            <person name="Warner D."/>
        </authorList>
    </citation>
    <scope>NUCLEOTIDE SEQUENCE [LARGE SCALE GENOMIC DNA]</scope>
    <source>
        <strain evidence="2">180601</strain>
        <tissue evidence="2">Whole Body</tissue>
    </source>
</reference>
<feature type="compositionally biased region" description="Low complexity" evidence="1">
    <location>
        <begin position="764"/>
        <end position="784"/>
    </location>
</feature>
<feature type="region of interest" description="Disordered" evidence="1">
    <location>
        <begin position="913"/>
        <end position="946"/>
    </location>
</feature>
<gene>
    <name evidence="2" type="ORF">FWK35_00022084</name>
</gene>
<evidence type="ECO:0000256" key="1">
    <source>
        <dbReference type="SAM" id="MobiDB-lite"/>
    </source>
</evidence>
<dbReference type="EMBL" id="VUJU01002840">
    <property type="protein sequence ID" value="KAF0759931.1"/>
    <property type="molecule type" value="Genomic_DNA"/>
</dbReference>
<sequence length="1031" mass="113344">MSYVKCRTYIPEKYSVEHNPNNKQTYNATEQQRLTVYVDKRQYPNGWNENMMRGDRSPIIFTDKAPVTINYNGGHSGPGQSPYGFGNSCPIVLTSQGKITVNYDGPQDDDDVPPSNRDICLLTNTMVELPSGIVMPYLKFKTISPYLPENQKSDVRIILDNKNMTYKQFQETLRYYGCDDLEDSPQPSSEADLANYVTLADGTQVEMDDYRNIVSGITSGSETLMVPNVLSGKYSLYRSLIADQLPEMIPSAFVITHAGDVVPFSLYHAVDTEHFRRPSTAVVPRIRQIKWRDGKLVDVQTIRHVIDALKTPTMISFVFPNRKRMPFVQCDDKESTELYDYDPKKVVVDVGQCKNILLSHFNDILFAVRIPDDSATGDGKYKRFNPPVFAWNPAKCMNTTATDAQPKVCNKSISADNGNYSGYSIHVINKDKRQAGDKPADEQLTVFGPVSAMEKTTCLDSNDTIRIILTSSSGTHEIKITNVLNNKKPLIYDITDKPVNVRDLKNIISQNECDYSPALLINKINITNVTNCSVNPLQNNNCTNILKTNTENDCKPIIKNNETNCMTDLKNTSTQNQTVTMCNENSTTNNNKNQTTETVITTMVIQNNTEFTNTTTCNLNTSGKINNITIENGNNATKTSDCTEKCTRDQQNECGPAVTGSNEMPITKNTDKNQTQTTNTTQTNADNAVCSNGTHTDTKSESDVAKNNTISTENKNTTTTSSSPINFQNSSNPVTGCDEVSTSVNDSNQNQTETKNTTISPDRTIITNSSNTTNVDKTTDNTVTIENRNNTTTGPKKNQNSSNPIIESNTTSVMKNDNNQTEINNTTVINSAPNVNANTTDSNNTNAYEKPAPDHTDNDTVTTEIKDGTISDPNHTAVVTENPRNDANPVVETDEIPTITNTSADYQNPAETVSTTISAPNYEENTTASNSRRTDDDTYTGSSEAPGVVNSAETIQTPVTAIASDADDVGPTENPDTISETSTGVNDVKSTEVYNITTTGTAEPTQSTPIYTEIIKTPNNGSLTNNATKIV</sequence>
<name>A0A6G0YQA7_APHCR</name>
<dbReference type="AlphaFoldDB" id="A0A6G0YQA7"/>
<evidence type="ECO:0000313" key="3">
    <source>
        <dbReference type="Proteomes" id="UP000478052"/>
    </source>
</evidence>
<keyword evidence="3" id="KW-1185">Reference proteome</keyword>
<feature type="compositionally biased region" description="Polar residues" evidence="1">
    <location>
        <begin position="785"/>
        <end position="833"/>
    </location>
</feature>
<evidence type="ECO:0000313" key="2">
    <source>
        <dbReference type="EMBL" id="KAF0759931.1"/>
    </source>
</evidence>
<feature type="region of interest" description="Disordered" evidence="1">
    <location>
        <begin position="965"/>
        <end position="984"/>
    </location>
</feature>
<feature type="compositionally biased region" description="Low complexity" evidence="1">
    <location>
        <begin position="672"/>
        <end position="688"/>
    </location>
</feature>
<comment type="caution">
    <text evidence="2">The sequence shown here is derived from an EMBL/GenBank/DDBJ whole genome shotgun (WGS) entry which is preliminary data.</text>
</comment>
<proteinExistence type="predicted"/>
<dbReference type="OrthoDB" id="6624891at2759"/>
<protein>
    <submittedName>
        <fullName evidence="2">GATA zinc finger domain-containing protein 14-like</fullName>
    </submittedName>
</protein>
<feature type="region of interest" description="Disordered" evidence="1">
    <location>
        <begin position="653"/>
        <end position="890"/>
    </location>
</feature>